<dbReference type="Proteomes" id="UP000006727">
    <property type="component" value="Chromosome 11"/>
</dbReference>
<evidence type="ECO:0000256" key="1">
    <source>
        <dbReference type="SAM" id="MobiDB-lite"/>
    </source>
</evidence>
<keyword evidence="4" id="KW-1185">Reference proteome</keyword>
<feature type="compositionally biased region" description="Basic and acidic residues" evidence="1">
    <location>
        <begin position="43"/>
        <end position="62"/>
    </location>
</feature>
<dbReference type="AlphaFoldDB" id="A0A2K1JUY8"/>
<name>A0A2K1JUY8_PHYPA</name>
<dbReference type="EnsemblPlants" id="Pp3c11_16249V3.1">
    <property type="protein sequence ID" value="PAC:32959133.CDS.1"/>
    <property type="gene ID" value="Pp3c11_16249"/>
</dbReference>
<feature type="region of interest" description="Disordered" evidence="1">
    <location>
        <begin position="33"/>
        <end position="66"/>
    </location>
</feature>
<proteinExistence type="predicted"/>
<dbReference type="Gramene" id="Pp3c11_16249V3.1">
    <property type="protein sequence ID" value="PAC:32959133.CDS.1"/>
    <property type="gene ID" value="Pp3c11_16249"/>
</dbReference>
<reference evidence="2 4" key="1">
    <citation type="journal article" date="2008" name="Science">
        <title>The Physcomitrella genome reveals evolutionary insights into the conquest of land by plants.</title>
        <authorList>
            <person name="Rensing S."/>
            <person name="Lang D."/>
            <person name="Zimmer A."/>
            <person name="Terry A."/>
            <person name="Salamov A."/>
            <person name="Shapiro H."/>
            <person name="Nishiyama T."/>
            <person name="Perroud P.-F."/>
            <person name="Lindquist E."/>
            <person name="Kamisugi Y."/>
            <person name="Tanahashi T."/>
            <person name="Sakakibara K."/>
            <person name="Fujita T."/>
            <person name="Oishi K."/>
            <person name="Shin-I T."/>
            <person name="Kuroki Y."/>
            <person name="Toyoda A."/>
            <person name="Suzuki Y."/>
            <person name="Hashimoto A."/>
            <person name="Yamaguchi K."/>
            <person name="Sugano A."/>
            <person name="Kohara Y."/>
            <person name="Fujiyama A."/>
            <person name="Anterola A."/>
            <person name="Aoki S."/>
            <person name="Ashton N."/>
            <person name="Barbazuk W.B."/>
            <person name="Barker E."/>
            <person name="Bennetzen J."/>
            <person name="Bezanilla M."/>
            <person name="Blankenship R."/>
            <person name="Cho S.H."/>
            <person name="Dutcher S."/>
            <person name="Estelle M."/>
            <person name="Fawcett J.A."/>
            <person name="Gundlach H."/>
            <person name="Hanada K."/>
            <person name="Heyl A."/>
            <person name="Hicks K.A."/>
            <person name="Hugh J."/>
            <person name="Lohr M."/>
            <person name="Mayer K."/>
            <person name="Melkozernov A."/>
            <person name="Murata T."/>
            <person name="Nelson D."/>
            <person name="Pils B."/>
            <person name="Prigge M."/>
            <person name="Reiss B."/>
            <person name="Renner T."/>
            <person name="Rombauts S."/>
            <person name="Rushton P."/>
            <person name="Sanderfoot A."/>
            <person name="Schween G."/>
            <person name="Shiu S.-H."/>
            <person name="Stueber K."/>
            <person name="Theodoulou F.L."/>
            <person name="Tu H."/>
            <person name="Van de Peer Y."/>
            <person name="Verrier P.J."/>
            <person name="Waters E."/>
            <person name="Wood A."/>
            <person name="Yang L."/>
            <person name="Cove D."/>
            <person name="Cuming A."/>
            <person name="Hasebe M."/>
            <person name="Lucas S."/>
            <person name="Mishler D.B."/>
            <person name="Reski R."/>
            <person name="Grigoriev I."/>
            <person name="Quatrano R.S."/>
            <person name="Boore J.L."/>
        </authorList>
    </citation>
    <scope>NUCLEOTIDE SEQUENCE [LARGE SCALE GENOMIC DNA]</scope>
    <source>
        <strain evidence="3 4">cv. Gransden 2004</strain>
    </source>
</reference>
<accession>A0A2K1JUY8</accession>
<protein>
    <submittedName>
        <fullName evidence="2 3">Uncharacterized protein</fullName>
    </submittedName>
</protein>
<evidence type="ECO:0000313" key="2">
    <source>
        <dbReference type="EMBL" id="PNR45336.1"/>
    </source>
</evidence>
<evidence type="ECO:0000313" key="3">
    <source>
        <dbReference type="EnsemblPlants" id="PAC:32959133.CDS.1"/>
    </source>
</evidence>
<dbReference type="EMBL" id="ABEU02000011">
    <property type="protein sequence ID" value="PNR45336.1"/>
    <property type="molecule type" value="Genomic_DNA"/>
</dbReference>
<dbReference type="InParanoid" id="A0A2K1JUY8"/>
<evidence type="ECO:0000313" key="4">
    <source>
        <dbReference type="Proteomes" id="UP000006727"/>
    </source>
</evidence>
<reference evidence="3" key="3">
    <citation type="submission" date="2020-12" db="UniProtKB">
        <authorList>
            <consortium name="EnsemblPlants"/>
        </authorList>
    </citation>
    <scope>IDENTIFICATION</scope>
</reference>
<organism evidence="2">
    <name type="scientific">Physcomitrium patens</name>
    <name type="common">Spreading-leaved earth moss</name>
    <name type="synonym">Physcomitrella patens</name>
    <dbReference type="NCBI Taxonomy" id="3218"/>
    <lineage>
        <taxon>Eukaryota</taxon>
        <taxon>Viridiplantae</taxon>
        <taxon>Streptophyta</taxon>
        <taxon>Embryophyta</taxon>
        <taxon>Bryophyta</taxon>
        <taxon>Bryophytina</taxon>
        <taxon>Bryopsida</taxon>
        <taxon>Funariidae</taxon>
        <taxon>Funariales</taxon>
        <taxon>Funariaceae</taxon>
        <taxon>Physcomitrium</taxon>
    </lineage>
</organism>
<gene>
    <name evidence="2" type="ORF">PHYPA_015107</name>
</gene>
<reference evidence="2 4" key="2">
    <citation type="journal article" date="2018" name="Plant J.">
        <title>The Physcomitrella patens chromosome-scale assembly reveals moss genome structure and evolution.</title>
        <authorList>
            <person name="Lang D."/>
            <person name="Ullrich K.K."/>
            <person name="Murat F."/>
            <person name="Fuchs J."/>
            <person name="Jenkins J."/>
            <person name="Haas F.B."/>
            <person name="Piednoel M."/>
            <person name="Gundlach H."/>
            <person name="Van Bel M."/>
            <person name="Meyberg R."/>
            <person name="Vives C."/>
            <person name="Morata J."/>
            <person name="Symeonidi A."/>
            <person name="Hiss M."/>
            <person name="Muchero W."/>
            <person name="Kamisugi Y."/>
            <person name="Saleh O."/>
            <person name="Blanc G."/>
            <person name="Decker E.L."/>
            <person name="van Gessel N."/>
            <person name="Grimwood J."/>
            <person name="Hayes R.D."/>
            <person name="Graham S.W."/>
            <person name="Gunter L.E."/>
            <person name="McDaniel S.F."/>
            <person name="Hoernstein S.N.W."/>
            <person name="Larsson A."/>
            <person name="Li F.W."/>
            <person name="Perroud P.F."/>
            <person name="Phillips J."/>
            <person name="Ranjan P."/>
            <person name="Rokshar D.S."/>
            <person name="Rothfels C.J."/>
            <person name="Schneider L."/>
            <person name="Shu S."/>
            <person name="Stevenson D.W."/>
            <person name="Thummler F."/>
            <person name="Tillich M."/>
            <person name="Villarreal Aguilar J.C."/>
            <person name="Widiez T."/>
            <person name="Wong G.K."/>
            <person name="Wymore A."/>
            <person name="Zhang Y."/>
            <person name="Zimmer A.D."/>
            <person name="Quatrano R.S."/>
            <person name="Mayer K.F.X."/>
            <person name="Goodstein D."/>
            <person name="Casacuberta J.M."/>
            <person name="Vandepoele K."/>
            <person name="Reski R."/>
            <person name="Cuming A.C."/>
            <person name="Tuskan G.A."/>
            <person name="Maumus F."/>
            <person name="Salse J."/>
            <person name="Schmutz J."/>
            <person name="Rensing S.A."/>
        </authorList>
    </citation>
    <scope>NUCLEOTIDE SEQUENCE [LARGE SCALE GENOMIC DNA]</scope>
    <source>
        <strain evidence="3 4">cv. Gransden 2004</strain>
    </source>
</reference>
<sequence length="129" mass="14828">MVMPRGESGGGDLLVQHQDQQLHLPRVSICLQRDNPPGGKLGRGRDSHIHSERERERARETEVNDTQVSRLHKVSLKRIYTTINKRKQAIYMYHYRLTNAGSAVLTTQRDSLLLIAAWIRPRIQHTPSN</sequence>